<organism evidence="1 2">
    <name type="scientific">Paracoccus chinensis</name>
    <dbReference type="NCBI Taxonomy" id="525640"/>
    <lineage>
        <taxon>Bacteria</taxon>
        <taxon>Pseudomonadati</taxon>
        <taxon>Pseudomonadota</taxon>
        <taxon>Alphaproteobacteria</taxon>
        <taxon>Rhodobacterales</taxon>
        <taxon>Paracoccaceae</taxon>
        <taxon>Paracoccus</taxon>
    </lineage>
</organism>
<protein>
    <submittedName>
        <fullName evidence="1">Uncharacterized protein</fullName>
    </submittedName>
</protein>
<evidence type="ECO:0000313" key="2">
    <source>
        <dbReference type="Proteomes" id="UP000199555"/>
    </source>
</evidence>
<keyword evidence="2" id="KW-1185">Reference proteome</keyword>
<reference evidence="2" key="1">
    <citation type="submission" date="2016-10" db="EMBL/GenBank/DDBJ databases">
        <authorList>
            <person name="Varghese N."/>
            <person name="Submissions S."/>
        </authorList>
    </citation>
    <scope>NUCLEOTIDE SEQUENCE [LARGE SCALE GENOMIC DNA]</scope>
    <source>
        <strain evidence="2">CGMCC 1.7655</strain>
    </source>
</reference>
<dbReference type="Proteomes" id="UP000199555">
    <property type="component" value="Unassembled WGS sequence"/>
</dbReference>
<evidence type="ECO:0000313" key="1">
    <source>
        <dbReference type="EMBL" id="SDL30631.1"/>
    </source>
</evidence>
<proteinExistence type="predicted"/>
<accession>A0A1G9IZX4</accession>
<name>A0A1G9IZX4_9RHOB</name>
<gene>
    <name evidence="1" type="ORF">SAMN04487971_108196</name>
</gene>
<sequence length="87" mass="9840">MWLTARDSFWLLLALAASFWGLGVWDRHIRDRPWISVTLAIEQPAYEGPALLTRDVVEAHSPVSGERLIWIEGQEGARLCGSHREDG</sequence>
<dbReference type="EMBL" id="FNGE01000008">
    <property type="protein sequence ID" value="SDL30631.1"/>
    <property type="molecule type" value="Genomic_DNA"/>
</dbReference>
<dbReference type="AlphaFoldDB" id="A0A1G9IZX4"/>